<sequence>MNFEQAYESYMNKHISLRTGERKGRLLTRKLHAEKLFLGNVWWPIKGNLDFLHPEYEISDWRGRPYFIDNAYAQPGSPIILWEIKGFGTHIREMDRQGFSNELNREFYLQGIGYRLVSLAYDDVAERPELVISLLKLFLSQFQPHTMPGKLAPLAEKEIIRLALRLARPFRPVDVSRHLDLNYRTTMKHLNNLLAKKWIKPVSSGAGERVVYYTLAHGATFYLD</sequence>
<name>A0ABW0R4Y4_9BACL</name>
<organism evidence="1 2">
    <name type="scientific">Cohnella yongneupensis</name>
    <dbReference type="NCBI Taxonomy" id="425006"/>
    <lineage>
        <taxon>Bacteria</taxon>
        <taxon>Bacillati</taxon>
        <taxon>Bacillota</taxon>
        <taxon>Bacilli</taxon>
        <taxon>Bacillales</taxon>
        <taxon>Paenibacillaceae</taxon>
        <taxon>Cohnella</taxon>
    </lineage>
</organism>
<keyword evidence="2" id="KW-1185">Reference proteome</keyword>
<reference evidence="2" key="1">
    <citation type="journal article" date="2019" name="Int. J. Syst. Evol. Microbiol.">
        <title>The Global Catalogue of Microorganisms (GCM) 10K type strain sequencing project: providing services to taxonomists for standard genome sequencing and annotation.</title>
        <authorList>
            <consortium name="The Broad Institute Genomics Platform"/>
            <consortium name="The Broad Institute Genome Sequencing Center for Infectious Disease"/>
            <person name="Wu L."/>
            <person name="Ma J."/>
        </authorList>
    </citation>
    <scope>NUCLEOTIDE SEQUENCE [LARGE SCALE GENOMIC DNA]</scope>
    <source>
        <strain evidence="2">CGMCC 1.18578</strain>
    </source>
</reference>
<evidence type="ECO:0000313" key="2">
    <source>
        <dbReference type="Proteomes" id="UP001596108"/>
    </source>
</evidence>
<evidence type="ECO:0000313" key="1">
    <source>
        <dbReference type="EMBL" id="MFC5530304.1"/>
    </source>
</evidence>
<dbReference type="InterPro" id="IPR036390">
    <property type="entry name" value="WH_DNA-bd_sf"/>
</dbReference>
<protein>
    <recommendedName>
        <fullName evidence="3">DUF559 domain-containing protein</fullName>
    </recommendedName>
</protein>
<dbReference type="EMBL" id="JBHSNC010000039">
    <property type="protein sequence ID" value="MFC5530304.1"/>
    <property type="molecule type" value="Genomic_DNA"/>
</dbReference>
<accession>A0ABW0R4Y4</accession>
<proteinExistence type="predicted"/>
<gene>
    <name evidence="1" type="ORF">ACFPQ4_12775</name>
</gene>
<dbReference type="Proteomes" id="UP001596108">
    <property type="component" value="Unassembled WGS sequence"/>
</dbReference>
<comment type="caution">
    <text evidence="1">The sequence shown here is derived from an EMBL/GenBank/DDBJ whole genome shotgun (WGS) entry which is preliminary data.</text>
</comment>
<dbReference type="SUPFAM" id="SSF46785">
    <property type="entry name" value="Winged helix' DNA-binding domain"/>
    <property type="match status" value="1"/>
</dbReference>
<evidence type="ECO:0008006" key="3">
    <source>
        <dbReference type="Google" id="ProtNLM"/>
    </source>
</evidence>
<dbReference type="RefSeq" id="WP_378112250.1">
    <property type="nucleotide sequence ID" value="NZ_JBHSNC010000039.1"/>
</dbReference>